<dbReference type="AlphaFoldDB" id="A0A9P6E833"/>
<feature type="compositionally biased region" description="Acidic residues" evidence="1">
    <location>
        <begin position="38"/>
        <end position="47"/>
    </location>
</feature>
<feature type="region of interest" description="Disordered" evidence="1">
    <location>
        <begin position="252"/>
        <end position="276"/>
    </location>
</feature>
<feature type="region of interest" description="Disordered" evidence="1">
    <location>
        <begin position="15"/>
        <end position="57"/>
    </location>
</feature>
<evidence type="ECO:0000313" key="3">
    <source>
        <dbReference type="Proteomes" id="UP000807306"/>
    </source>
</evidence>
<evidence type="ECO:0000256" key="1">
    <source>
        <dbReference type="SAM" id="MobiDB-lite"/>
    </source>
</evidence>
<name>A0A9P6E833_9AGAR</name>
<dbReference type="Proteomes" id="UP000807306">
    <property type="component" value="Unassembled WGS sequence"/>
</dbReference>
<feature type="region of interest" description="Disordered" evidence="1">
    <location>
        <begin position="305"/>
        <end position="369"/>
    </location>
</feature>
<feature type="compositionally biased region" description="Basic residues" evidence="1">
    <location>
        <begin position="328"/>
        <end position="343"/>
    </location>
</feature>
<reference evidence="2" key="1">
    <citation type="submission" date="2020-11" db="EMBL/GenBank/DDBJ databases">
        <authorList>
            <consortium name="DOE Joint Genome Institute"/>
            <person name="Ahrendt S."/>
            <person name="Riley R."/>
            <person name="Andreopoulos W."/>
            <person name="Labutti K."/>
            <person name="Pangilinan J."/>
            <person name="Ruiz-Duenas F.J."/>
            <person name="Barrasa J.M."/>
            <person name="Sanchez-Garcia M."/>
            <person name="Camarero S."/>
            <person name="Miyauchi S."/>
            <person name="Serrano A."/>
            <person name="Linde D."/>
            <person name="Babiker R."/>
            <person name="Drula E."/>
            <person name="Ayuso-Fernandez I."/>
            <person name="Pacheco R."/>
            <person name="Padilla G."/>
            <person name="Ferreira P."/>
            <person name="Barriuso J."/>
            <person name="Kellner H."/>
            <person name="Castanera R."/>
            <person name="Alfaro M."/>
            <person name="Ramirez L."/>
            <person name="Pisabarro A.G."/>
            <person name="Kuo A."/>
            <person name="Tritt A."/>
            <person name="Lipzen A."/>
            <person name="He G."/>
            <person name="Yan M."/>
            <person name="Ng V."/>
            <person name="Cullen D."/>
            <person name="Martin F."/>
            <person name="Rosso M.-N."/>
            <person name="Henrissat B."/>
            <person name="Hibbett D."/>
            <person name="Martinez A.T."/>
            <person name="Grigoriev I.V."/>
        </authorList>
    </citation>
    <scope>NUCLEOTIDE SEQUENCE</scope>
    <source>
        <strain evidence="2">CBS 506.95</strain>
    </source>
</reference>
<sequence>MLDDAISFLYRSDSGERGVGELQGDMSSDDTEAQVTDDGVESEEDLDSSSGYEYEMGKNGERRLEALMSDVKLDLASFVNECDSFVAETGCIRESKSSPAILADRGLIGYDSKDELDKHDGLVLDDVQDTVAELPDLVVSGDLELKTCVAIEQCTDFKTEVPTIEICNASAESTMTPSILTPSAPAFVPRASQAKEKIPAKHAFLFNPNSAPTFVPRYSSPNPLSPAPRLHLQSRLFTASLPSSSQAVASSSLASASKKEQPALRPRNLPPAFVPSSQLAPLQGEYWTDFTRLHVDGLAEQLRKQGPPSFWAPPISQSPSGVAVSEKPKKKKRKRTRRRKNKHQATSGGDEAEIPDGGEQCDEDDDLEF</sequence>
<keyword evidence="3" id="KW-1185">Reference proteome</keyword>
<gene>
    <name evidence="2" type="ORF">CPB83DRAFT_861636</name>
</gene>
<organism evidence="2 3">
    <name type="scientific">Crepidotus variabilis</name>
    <dbReference type="NCBI Taxonomy" id="179855"/>
    <lineage>
        <taxon>Eukaryota</taxon>
        <taxon>Fungi</taxon>
        <taxon>Dikarya</taxon>
        <taxon>Basidiomycota</taxon>
        <taxon>Agaricomycotina</taxon>
        <taxon>Agaricomycetes</taxon>
        <taxon>Agaricomycetidae</taxon>
        <taxon>Agaricales</taxon>
        <taxon>Agaricineae</taxon>
        <taxon>Crepidotaceae</taxon>
        <taxon>Crepidotus</taxon>
    </lineage>
</organism>
<feature type="compositionally biased region" description="Acidic residues" evidence="1">
    <location>
        <begin position="350"/>
        <end position="369"/>
    </location>
</feature>
<proteinExistence type="predicted"/>
<evidence type="ECO:0000313" key="2">
    <source>
        <dbReference type="EMBL" id="KAF9524215.1"/>
    </source>
</evidence>
<comment type="caution">
    <text evidence="2">The sequence shown here is derived from an EMBL/GenBank/DDBJ whole genome shotgun (WGS) entry which is preliminary data.</text>
</comment>
<protein>
    <submittedName>
        <fullName evidence="2">Uncharacterized protein</fullName>
    </submittedName>
</protein>
<accession>A0A9P6E833</accession>
<dbReference type="EMBL" id="MU157902">
    <property type="protein sequence ID" value="KAF9524215.1"/>
    <property type="molecule type" value="Genomic_DNA"/>
</dbReference>